<proteinExistence type="predicted"/>
<dbReference type="PANTHER" id="PTHR24148">
    <property type="entry name" value="ANKYRIN REPEAT DOMAIN-CONTAINING PROTEIN 39 HOMOLOG-RELATED"/>
    <property type="match status" value="1"/>
</dbReference>
<dbReference type="InterPro" id="IPR010730">
    <property type="entry name" value="HET"/>
</dbReference>
<accession>A0AA40E3Q9</accession>
<dbReference type="Pfam" id="PF06985">
    <property type="entry name" value="HET"/>
    <property type="match status" value="1"/>
</dbReference>
<name>A0AA40E3Q9_9PEZI</name>
<keyword evidence="3" id="KW-1185">Reference proteome</keyword>
<feature type="domain" description="Heterokaryon incompatibility" evidence="1">
    <location>
        <begin position="254"/>
        <end position="441"/>
    </location>
</feature>
<comment type="caution">
    <text evidence="2">The sequence shown here is derived from an EMBL/GenBank/DDBJ whole genome shotgun (WGS) entry which is preliminary data.</text>
</comment>
<organism evidence="2 3">
    <name type="scientific">Lasiosphaeris hirsuta</name>
    <dbReference type="NCBI Taxonomy" id="260670"/>
    <lineage>
        <taxon>Eukaryota</taxon>
        <taxon>Fungi</taxon>
        <taxon>Dikarya</taxon>
        <taxon>Ascomycota</taxon>
        <taxon>Pezizomycotina</taxon>
        <taxon>Sordariomycetes</taxon>
        <taxon>Sordariomycetidae</taxon>
        <taxon>Sordariales</taxon>
        <taxon>Lasiosphaeriaceae</taxon>
        <taxon>Lasiosphaeris</taxon>
    </lineage>
</organism>
<evidence type="ECO:0000259" key="1">
    <source>
        <dbReference type="Pfam" id="PF06985"/>
    </source>
</evidence>
<reference evidence="2" key="1">
    <citation type="submission" date="2023-06" db="EMBL/GenBank/DDBJ databases">
        <title>Genome-scale phylogeny and comparative genomics of the fungal order Sordariales.</title>
        <authorList>
            <consortium name="Lawrence Berkeley National Laboratory"/>
            <person name="Hensen N."/>
            <person name="Bonometti L."/>
            <person name="Westerberg I."/>
            <person name="Brannstrom I.O."/>
            <person name="Guillou S."/>
            <person name="Cros-Aarteil S."/>
            <person name="Calhoun S."/>
            <person name="Haridas S."/>
            <person name="Kuo A."/>
            <person name="Mondo S."/>
            <person name="Pangilinan J."/>
            <person name="Riley R."/>
            <person name="Labutti K."/>
            <person name="Andreopoulos B."/>
            <person name="Lipzen A."/>
            <person name="Chen C."/>
            <person name="Yanf M."/>
            <person name="Daum C."/>
            <person name="Ng V."/>
            <person name="Clum A."/>
            <person name="Steindorff A."/>
            <person name="Ohm R."/>
            <person name="Martin F."/>
            <person name="Silar P."/>
            <person name="Natvig D."/>
            <person name="Lalanne C."/>
            <person name="Gautier V."/>
            <person name="Ament-Velasquez S.L."/>
            <person name="Kruys A."/>
            <person name="Hutchinson M.I."/>
            <person name="Powell A.J."/>
            <person name="Barry K."/>
            <person name="Miller A.N."/>
            <person name="Grigoriev I.V."/>
            <person name="Debuchy R."/>
            <person name="Gladieux P."/>
            <person name="Thoren M.H."/>
            <person name="Johannesson H."/>
        </authorList>
    </citation>
    <scope>NUCLEOTIDE SEQUENCE</scope>
    <source>
        <strain evidence="2">SMH4607-1</strain>
    </source>
</reference>
<dbReference type="AlphaFoldDB" id="A0AA40E3Q9"/>
<dbReference type="PANTHER" id="PTHR24148:SF64">
    <property type="entry name" value="HETEROKARYON INCOMPATIBILITY DOMAIN-CONTAINING PROTEIN"/>
    <property type="match status" value="1"/>
</dbReference>
<evidence type="ECO:0000313" key="3">
    <source>
        <dbReference type="Proteomes" id="UP001172102"/>
    </source>
</evidence>
<sequence>MALMNPGLDLTFARLRALDVTDPGATSEVRVMLETVISFCLNGFGCAVVESVARSAGLAVLSKGFTVGAFTRTAAWFHFNLSRGLLESMQIYRNTDWSTAWLASQPRGPLILVAARTLTFALSRYVLAKVAKGALGRAAQAVFRALPGRLATSFGVAIFLGATWALPRCEICSQRMTLSKTLAFLVTKRLDRAVSKRKARISASFTRSQPSGELYKYAPIRDPRAIRLLKLSPAGSDLARASLRIYPLDGIPEYYAVSYMWGSSDRVSNLDISDDDGELRGHIPITKSCQNVLSALAPGGKEPRYLWIDAVCINQEDSTEKETQIPLMGDIYRGASHVLAFPEGDTALPMGDFIRRLSYELFRQKETRRDSAVQRVTQWAKTLPPPRGGVLGRLSNRAALSYLRDGWNIPLQNGWLDRESWIALRVILQNQYWRRAWIVQEIVLARSLILVYGNNTFTWDHLSLISQLLTRNPMMPAILSREAANGEPIWDLHHTLPRYTPMIDQLKGLERESRRLPVAELFSLVSHLEICATQARDRIYSLLALSSDADAAAHQPTYNPQMGDWAISARATTHALRHGHIHLLLLSGLAYDHPSPSSGPEPSWTPNLSRCQWREPREGNRRAAQARLASCPVELGVSPDDKQLSLRGHLVGSVVAVSAADPMMAAARISSAEANWDRVISELFVRVHDAARSVAMEQGCSDQEFYRAMVMDEGGADGHTPGQVETAVRGFVARARNFAGGRCVDEGLAAEVSDSLIDLGRPWWVHWSRYVFAVTDTGLAGWVPVGTCVGDVNASFLREGRKLSF</sequence>
<evidence type="ECO:0000313" key="2">
    <source>
        <dbReference type="EMBL" id="KAK0725975.1"/>
    </source>
</evidence>
<dbReference type="EMBL" id="JAUKUA010000002">
    <property type="protein sequence ID" value="KAK0725975.1"/>
    <property type="molecule type" value="Genomic_DNA"/>
</dbReference>
<dbReference type="InterPro" id="IPR052895">
    <property type="entry name" value="HetReg/Transcr_Mod"/>
</dbReference>
<gene>
    <name evidence="2" type="ORF">B0H67DRAFT_608032</name>
</gene>
<protein>
    <submittedName>
        <fullName evidence="2">Heterokaryon incompatibility protein-domain-containing protein</fullName>
    </submittedName>
</protein>
<dbReference type="Proteomes" id="UP001172102">
    <property type="component" value="Unassembled WGS sequence"/>
</dbReference>